<dbReference type="GO" id="GO:0005737">
    <property type="term" value="C:cytoplasm"/>
    <property type="evidence" value="ECO:0007669"/>
    <property type="project" value="UniProtKB-SubCell"/>
</dbReference>
<evidence type="ECO:0000256" key="2">
    <source>
        <dbReference type="ARBA" id="ARBA00009496"/>
    </source>
</evidence>
<dbReference type="InterPro" id="IPR004013">
    <property type="entry name" value="PHP_dom"/>
</dbReference>
<dbReference type="Pfam" id="PF02811">
    <property type="entry name" value="PHP"/>
    <property type="match status" value="1"/>
</dbReference>
<dbReference type="NCBIfam" id="NF004226">
    <property type="entry name" value="PRK05673.1"/>
    <property type="match status" value="1"/>
</dbReference>
<comment type="catalytic activity">
    <reaction evidence="10">
        <text>DNA(n) + a 2'-deoxyribonucleoside 5'-triphosphate = DNA(n+1) + diphosphate</text>
        <dbReference type="Rhea" id="RHEA:22508"/>
        <dbReference type="Rhea" id="RHEA-COMP:17339"/>
        <dbReference type="Rhea" id="RHEA-COMP:17340"/>
        <dbReference type="ChEBI" id="CHEBI:33019"/>
        <dbReference type="ChEBI" id="CHEBI:61560"/>
        <dbReference type="ChEBI" id="CHEBI:173112"/>
        <dbReference type="EC" id="2.7.7.7"/>
    </reaction>
</comment>
<dbReference type="Pfam" id="PF17657">
    <property type="entry name" value="DNA_pol3_finger"/>
    <property type="match status" value="1"/>
</dbReference>
<dbReference type="InterPro" id="IPR003141">
    <property type="entry name" value="Pol/His_phosphatase_N"/>
</dbReference>
<dbReference type="InterPro" id="IPR040982">
    <property type="entry name" value="DNA_pol3_finger"/>
</dbReference>
<dbReference type="InterPro" id="IPR041931">
    <property type="entry name" value="DNA_pol3_alpha_thumb_dom"/>
</dbReference>
<keyword evidence="8" id="KW-0239">DNA-directed DNA polymerase</keyword>
<evidence type="ECO:0000313" key="13">
    <source>
        <dbReference type="Proteomes" id="UP000248555"/>
    </source>
</evidence>
<dbReference type="SUPFAM" id="SSF89550">
    <property type="entry name" value="PHP domain-like"/>
    <property type="match status" value="1"/>
</dbReference>
<dbReference type="InterPro" id="IPR016195">
    <property type="entry name" value="Pol/histidinol_Pase-like"/>
</dbReference>
<proteinExistence type="inferred from homology"/>
<evidence type="ECO:0000256" key="9">
    <source>
        <dbReference type="ARBA" id="ARBA00025611"/>
    </source>
</evidence>
<evidence type="ECO:0000256" key="6">
    <source>
        <dbReference type="ARBA" id="ARBA00022695"/>
    </source>
</evidence>
<dbReference type="NCBIfam" id="TIGR00594">
    <property type="entry name" value="polc"/>
    <property type="match status" value="1"/>
</dbReference>
<evidence type="ECO:0000259" key="11">
    <source>
        <dbReference type="SMART" id="SM00481"/>
    </source>
</evidence>
<evidence type="ECO:0000313" key="12">
    <source>
        <dbReference type="EMBL" id="RAK21255.1"/>
    </source>
</evidence>
<dbReference type="EC" id="2.7.7.7" evidence="3"/>
<keyword evidence="13" id="KW-1185">Reference proteome</keyword>
<evidence type="ECO:0000256" key="1">
    <source>
        <dbReference type="ARBA" id="ARBA00004496"/>
    </source>
</evidence>
<dbReference type="Pfam" id="PF07733">
    <property type="entry name" value="DNA_pol3_alpha"/>
    <property type="match status" value="1"/>
</dbReference>
<comment type="caution">
    <text evidence="12">The sequence shown here is derived from an EMBL/GenBank/DDBJ whole genome shotgun (WGS) entry which is preliminary data.</text>
</comment>
<dbReference type="Proteomes" id="UP000248555">
    <property type="component" value="Unassembled WGS sequence"/>
</dbReference>
<gene>
    <name evidence="12" type="ORF">B0I26_103210</name>
</gene>
<reference evidence="12 13" key="1">
    <citation type="submission" date="2018-06" db="EMBL/GenBank/DDBJ databases">
        <title>Genomic Encyclopedia of Type Strains, Phase III (KMG-III): the genomes of soil and plant-associated and newly described type strains.</title>
        <authorList>
            <person name="Whitman W."/>
        </authorList>
    </citation>
    <scope>NUCLEOTIDE SEQUENCE [LARGE SCALE GENOMIC DNA]</scope>
    <source>
        <strain evidence="12 13">CGMCC 1.8979</strain>
    </source>
</reference>
<dbReference type="AlphaFoldDB" id="A0A327YNK9"/>
<dbReference type="InterPro" id="IPR004805">
    <property type="entry name" value="DnaE2/DnaE/PolC"/>
</dbReference>
<name>A0A327YNK9_9BACL</name>
<sequence>MKYVLLLKTVIHYNEGKECKKVGRTLSFVHLHVRSAYSLLNSAAKIEEIVKRASELGFNALALTDENVLYGVIPFYKECKKYGLKPIIGMIADIVLERKQPSFPLVLLAKSETGYRNLLKISSVIQTKTPDGIPEKWLRYYTEGLIAITPGMNGCIESLLLQKQFTEAMDVLTTYKQLFGSEQFYIGLQNHGLNDETDLQMELIRLSEETKTPLVATNDVHYVNKEDAFVHDCLLAIKHGVKLDDENRPRLQSNEYYLKPAKEMIDLFRHCPSAVANTVRIAEQCNVEIEMGKIKLPKYPVPANQSAHDYLRELCLKGLHERFWQPEDVYLKRLEYELDVIKKMNFSDYFLIVWDFMKFAHEQGILTGPGRGSAAGSLVAYVLHITNVDPIKYGLLFERFLNPERISMPDIDIDFPDERRDEVIQYVVKKYGKQHVAQIITFGTLAAKAALRDIGRVMGASKNEIDFLTKQVPNKLGITLREAYEQSSSLQRAVKESPLARKIFETALKIEGLPRHTSTHAAGIVISEQPLSDIVPLQEGYEQIYLTQYPMDILEELGLLKMDFLGLRTLTLIENVRTLIKHKTGKTLDLQAIPFDDAKTYALLSRGDTTGVFQLESEGMRKVLQELQPSKFEDIVAANALYRPGPMDYIPVYIKRKHRQETVTYPHPDLEPILKSTYGVLIYQEQIMQIAAKMAGFSLGQADLLRRAVGKKKKDILDQEREHFVKGCMEKGYSKETAEEIYDLIVRFANYGFNRSHAVAYSMIAYQLAYLKANYPLYFYAALLTSVIGHEEKVAQYILEAKQKNIAILPPSINKSFYPFSIEDGKIRYSLTAIKNVGAAAVKAIIQERKRRPFADLFDVCIRLSPKTINRKMLESFVLSGCFDEFGVERASLLASLDVALEHAELVRPEDGQGDLFAEEFALKPKYVNAEPLTEDEKLKHEKELLGVYLSSHPVSPYIKRFQAFGALPISHMAKALGKPKISVGAYIAKERKTRTKLGEEMAFFTIGDESGETEAVAFPDVYNRYRQQLRKGAVLLFQGKAEIRQGHLQFVVKQIWTMEELNEAERSLYLKISPHHMAAGKLATLKTLLQQYPGPYSVFLYYEHEKRTVKLSEDYAVNLTNECLERLRELLGAEYVAVK</sequence>
<dbReference type="Pfam" id="PF14579">
    <property type="entry name" value="HHH_6"/>
    <property type="match status" value="1"/>
</dbReference>
<dbReference type="GO" id="GO:0003887">
    <property type="term" value="F:DNA-directed DNA polymerase activity"/>
    <property type="evidence" value="ECO:0007669"/>
    <property type="project" value="UniProtKB-KW"/>
</dbReference>
<organism evidence="12 13">
    <name type="scientific">Paranoxybacillus vitaminiphilus</name>
    <dbReference type="NCBI Taxonomy" id="581036"/>
    <lineage>
        <taxon>Bacteria</taxon>
        <taxon>Bacillati</taxon>
        <taxon>Bacillota</taxon>
        <taxon>Bacilli</taxon>
        <taxon>Bacillales</taxon>
        <taxon>Anoxybacillaceae</taxon>
        <taxon>Paranoxybacillus</taxon>
    </lineage>
</organism>
<comment type="function">
    <text evidence="9">DNA polymerase III is a complex, multichain enzyme responsible for most of the replicative synthesis in bacteria. This DNA polymerase also exhibits 3' to 5' exonuclease activity. The alpha chain is the DNA polymerase.</text>
</comment>
<feature type="domain" description="Polymerase/histidinol phosphatase N-terminal" evidence="11">
    <location>
        <begin position="29"/>
        <end position="96"/>
    </location>
</feature>
<dbReference type="NCBIfam" id="NF005298">
    <property type="entry name" value="PRK06826.1"/>
    <property type="match status" value="1"/>
</dbReference>
<dbReference type="InterPro" id="IPR011708">
    <property type="entry name" value="DNA_pol3_alpha_NTPase_dom"/>
</dbReference>
<protein>
    <recommendedName>
        <fullName evidence="4">DNA polymerase III subunit alpha</fullName>
        <ecNumber evidence="3">2.7.7.7</ecNumber>
    </recommendedName>
</protein>
<evidence type="ECO:0000256" key="10">
    <source>
        <dbReference type="ARBA" id="ARBA00049244"/>
    </source>
</evidence>
<dbReference type="InterPro" id="IPR004365">
    <property type="entry name" value="NA-bd_OB_tRNA"/>
</dbReference>
<accession>A0A327YNK9</accession>
<evidence type="ECO:0000256" key="7">
    <source>
        <dbReference type="ARBA" id="ARBA00022705"/>
    </source>
</evidence>
<dbReference type="PANTHER" id="PTHR32294:SF0">
    <property type="entry name" value="DNA POLYMERASE III SUBUNIT ALPHA"/>
    <property type="match status" value="1"/>
</dbReference>
<dbReference type="SMART" id="SM00481">
    <property type="entry name" value="POLIIIAc"/>
    <property type="match status" value="1"/>
</dbReference>
<evidence type="ECO:0000256" key="5">
    <source>
        <dbReference type="ARBA" id="ARBA00022679"/>
    </source>
</evidence>
<dbReference type="GO" id="GO:0003676">
    <property type="term" value="F:nucleic acid binding"/>
    <property type="evidence" value="ECO:0007669"/>
    <property type="project" value="InterPro"/>
</dbReference>
<keyword evidence="5" id="KW-0808">Transferase</keyword>
<dbReference type="CDD" id="cd04485">
    <property type="entry name" value="DnaE_OBF"/>
    <property type="match status" value="1"/>
</dbReference>
<evidence type="ECO:0000256" key="4">
    <source>
        <dbReference type="ARBA" id="ARBA00019114"/>
    </source>
</evidence>
<dbReference type="InterPro" id="IPR029460">
    <property type="entry name" value="DNAPol_HHH"/>
</dbReference>
<dbReference type="PANTHER" id="PTHR32294">
    <property type="entry name" value="DNA POLYMERASE III SUBUNIT ALPHA"/>
    <property type="match status" value="1"/>
</dbReference>
<keyword evidence="7" id="KW-0235">DNA replication</keyword>
<comment type="subcellular location">
    <subcellularLocation>
        <location evidence="1">Cytoplasm</location>
    </subcellularLocation>
</comment>
<keyword evidence="6" id="KW-0548">Nucleotidyltransferase</keyword>
<dbReference type="EMBL" id="QLMH01000003">
    <property type="protein sequence ID" value="RAK21255.1"/>
    <property type="molecule type" value="Genomic_DNA"/>
</dbReference>
<dbReference type="Pfam" id="PF01336">
    <property type="entry name" value="tRNA_anti-codon"/>
    <property type="match status" value="1"/>
</dbReference>
<evidence type="ECO:0000256" key="8">
    <source>
        <dbReference type="ARBA" id="ARBA00022932"/>
    </source>
</evidence>
<dbReference type="Gene3D" id="3.20.20.140">
    <property type="entry name" value="Metal-dependent hydrolases"/>
    <property type="match status" value="1"/>
</dbReference>
<dbReference type="Gene3D" id="1.10.10.1600">
    <property type="entry name" value="Bacterial DNA polymerase III alpha subunit, thumb domain"/>
    <property type="match status" value="1"/>
</dbReference>
<comment type="similarity">
    <text evidence="2">Belongs to the DNA polymerase type-C family. DnaE subfamily.</text>
</comment>
<dbReference type="GO" id="GO:0006260">
    <property type="term" value="P:DNA replication"/>
    <property type="evidence" value="ECO:0007669"/>
    <property type="project" value="UniProtKB-KW"/>
</dbReference>
<evidence type="ECO:0000256" key="3">
    <source>
        <dbReference type="ARBA" id="ARBA00012417"/>
    </source>
</evidence>
<dbReference type="GO" id="GO:0008408">
    <property type="term" value="F:3'-5' exonuclease activity"/>
    <property type="evidence" value="ECO:0007669"/>
    <property type="project" value="InterPro"/>
</dbReference>
<dbReference type="Gene3D" id="1.10.150.870">
    <property type="match status" value="1"/>
</dbReference>